<accession>A0A7T4G7M8</accession>
<evidence type="ECO:0000259" key="1">
    <source>
        <dbReference type="Pfam" id="PF14594"/>
    </source>
</evidence>
<dbReference type="Pfam" id="PF14594">
    <property type="entry name" value="Sipho_Gp37"/>
    <property type="match status" value="1"/>
</dbReference>
<reference evidence="2 3" key="1">
    <citation type="submission" date="2020-12" db="EMBL/GenBank/DDBJ databases">
        <title>FDA dAtabase for Regulatory Grade micrObial Sequences (FDA-ARGOS): Supporting development and validation of Infectious Disease Dx tests.</title>
        <authorList>
            <person name="Sproer C."/>
            <person name="Gronow S."/>
            <person name="Severitt S."/>
            <person name="Schroder I."/>
            <person name="Tallon L."/>
            <person name="Sadzewicz L."/>
            <person name="Zhao X."/>
            <person name="Boylan J."/>
            <person name="Ott S."/>
            <person name="Bowen H."/>
            <person name="Vavikolanu K."/>
            <person name="Mehta A."/>
            <person name="Aluvathingal J."/>
            <person name="Nadendla S."/>
            <person name="Lowell S."/>
            <person name="Myers T."/>
            <person name="Yan Y."/>
            <person name="Sichtig H."/>
        </authorList>
    </citation>
    <scope>NUCLEOTIDE SEQUENCE [LARGE SCALE GENOMIC DNA]</scope>
    <source>
        <strain evidence="2 3">FDAARGOS_991</strain>
    </source>
</reference>
<dbReference type="EMBL" id="CP066023">
    <property type="protein sequence ID" value="QQB83788.1"/>
    <property type="molecule type" value="Genomic_DNA"/>
</dbReference>
<evidence type="ECO:0000313" key="3">
    <source>
        <dbReference type="Proteomes" id="UP000595198"/>
    </source>
</evidence>
<organism evidence="2 3">
    <name type="scientific">Corynebacterium amycolatum</name>
    <dbReference type="NCBI Taxonomy" id="43765"/>
    <lineage>
        <taxon>Bacteria</taxon>
        <taxon>Bacillati</taxon>
        <taxon>Actinomycetota</taxon>
        <taxon>Actinomycetes</taxon>
        <taxon>Mycobacteriales</taxon>
        <taxon>Corynebacteriaceae</taxon>
        <taxon>Corynebacterium</taxon>
    </lineage>
</organism>
<dbReference type="Proteomes" id="UP000595198">
    <property type="component" value="Chromosome"/>
</dbReference>
<proteinExistence type="predicted"/>
<name>A0A7T4G7M8_CORAY</name>
<evidence type="ECO:0000313" key="2">
    <source>
        <dbReference type="EMBL" id="QQB83788.1"/>
    </source>
</evidence>
<protein>
    <submittedName>
        <fullName evidence="2">Phage tail protein</fullName>
    </submittedName>
</protein>
<dbReference type="RefSeq" id="WP_198493801.1">
    <property type="nucleotide sequence ID" value="NZ_CP066023.1"/>
</dbReference>
<gene>
    <name evidence="2" type="ORF">I6H48_06315</name>
</gene>
<feature type="domain" description="Gp28/Gp37-like" evidence="1">
    <location>
        <begin position="40"/>
        <end position="528"/>
    </location>
</feature>
<dbReference type="InterPro" id="IPR029432">
    <property type="entry name" value="Gp28/Gp37-like_dom"/>
</dbReference>
<keyword evidence="3" id="KW-1185">Reference proteome</keyword>
<sequence>MAIALSDPIEKLDKHLDEVWERLQHERLARVARRSVRPLIRLWDGDWNFRGVVAGEIDFSFEWRMNDVGGGFVKLPHDHYLALWAMGVYKRPTRNIHITVDKDGARWGGRMQSATLVKNEDGTRHVELKFLDDVKELDHVHVWPNPFLPAGVQFPKAFILAGPSRYTLKLALFINLMRLSGNFWHLPDNPLDPRTWVEGIVPHLWPILVQPDSLVMDDSQWCIISSRFDSWMEMARPILQDAGLMIVTRRWIEGDPKPKGYLFPLRTGQLIIDIVDKSGVYEQTATGGTIFGGMWRTVTRLGDNLVDEVITDVVNPVEPAEYSLSQFLGTKPAQPWVVFRDGDISPVKSGSWTWEPATVVQINAGGRSAPGVNTFISANIQLVGNLIGAVFLMNGIGAIADTALKPLYEDIFLAFGSIKSPFRSAKAGWSHYHEGWADGAETSYSLSGLVAFRQAFWETRSRSKVTVDLEGGPWTIGTEGQGHCWLGDRVGVTLEGMPRGQYEVHQISGLVLAGSRGEPVKWSMTVGDPRTDQAPIERLLNQSRFFFEAIKKLGVWS</sequence>